<dbReference type="Proteomes" id="UP000800092">
    <property type="component" value="Unassembled WGS sequence"/>
</dbReference>
<dbReference type="PANTHER" id="PTHR42760:SF124">
    <property type="entry name" value="SHORT-CHAIN DEHYDROGENASE_REDUCTASE"/>
    <property type="match status" value="1"/>
</dbReference>
<dbReference type="Gene3D" id="3.40.50.720">
    <property type="entry name" value="NAD(P)-binding Rossmann-like Domain"/>
    <property type="match status" value="1"/>
</dbReference>
<dbReference type="PRINTS" id="PR00080">
    <property type="entry name" value="SDRFAMILY"/>
</dbReference>
<evidence type="ECO:0000313" key="4">
    <source>
        <dbReference type="Proteomes" id="UP000800092"/>
    </source>
</evidence>
<evidence type="ECO:0000256" key="2">
    <source>
        <dbReference type="ARBA" id="ARBA00022857"/>
    </source>
</evidence>
<dbReference type="AlphaFoldDB" id="A0A6A6H004"/>
<proteinExistence type="inferred from homology"/>
<organism evidence="3 4">
    <name type="scientific">Viridothelium virens</name>
    <name type="common">Speckled blister lichen</name>
    <name type="synonym">Trypethelium virens</name>
    <dbReference type="NCBI Taxonomy" id="1048519"/>
    <lineage>
        <taxon>Eukaryota</taxon>
        <taxon>Fungi</taxon>
        <taxon>Dikarya</taxon>
        <taxon>Ascomycota</taxon>
        <taxon>Pezizomycotina</taxon>
        <taxon>Dothideomycetes</taxon>
        <taxon>Dothideomycetes incertae sedis</taxon>
        <taxon>Trypetheliales</taxon>
        <taxon>Trypetheliaceae</taxon>
        <taxon>Viridothelium</taxon>
    </lineage>
</organism>
<gene>
    <name evidence="3" type="ORF">EV356DRAFT_452227</name>
</gene>
<dbReference type="PRINTS" id="PR00081">
    <property type="entry name" value="GDHRDH"/>
</dbReference>
<dbReference type="Pfam" id="PF13561">
    <property type="entry name" value="adh_short_C2"/>
    <property type="match status" value="1"/>
</dbReference>
<accession>A0A6A6H004</accession>
<dbReference type="OrthoDB" id="417891at2759"/>
<keyword evidence="2" id="KW-0521">NADP</keyword>
<dbReference type="CDD" id="cd05233">
    <property type="entry name" value="SDR_c"/>
    <property type="match status" value="1"/>
</dbReference>
<keyword evidence="4" id="KW-1185">Reference proteome</keyword>
<dbReference type="PROSITE" id="PS00061">
    <property type="entry name" value="ADH_SHORT"/>
    <property type="match status" value="1"/>
</dbReference>
<name>A0A6A6H004_VIRVR</name>
<sequence>MSRLERKVAIITGSSSGIGRAIATLYAKQGALVVCSDLSPTARSEIPGETQIYTDALIQKEGGEAVFVKADAGREKDMENLVEEAVKRFGRVDIMVNNAGISIESKNPNPIHTTSMETWDETMRVNATSCFLGCKFAIQQMLKQEPHPSGDRGWIVNISSIFGLVAGYDAPSYAASKGAVANLTRQIAIDYGKHRIHSNAICPGFIRTAIFENTIRHMATRDTLEERHPFGGTGTAEDVAKFAVTLASEDAQWLTGQCIAVDGAYTAR</sequence>
<dbReference type="InterPro" id="IPR002347">
    <property type="entry name" value="SDR_fam"/>
</dbReference>
<reference evidence="3" key="1">
    <citation type="journal article" date="2020" name="Stud. Mycol.">
        <title>101 Dothideomycetes genomes: a test case for predicting lifestyles and emergence of pathogens.</title>
        <authorList>
            <person name="Haridas S."/>
            <person name="Albert R."/>
            <person name="Binder M."/>
            <person name="Bloem J."/>
            <person name="Labutti K."/>
            <person name="Salamov A."/>
            <person name="Andreopoulos B."/>
            <person name="Baker S."/>
            <person name="Barry K."/>
            <person name="Bills G."/>
            <person name="Bluhm B."/>
            <person name="Cannon C."/>
            <person name="Castanera R."/>
            <person name="Culley D."/>
            <person name="Daum C."/>
            <person name="Ezra D."/>
            <person name="Gonzalez J."/>
            <person name="Henrissat B."/>
            <person name="Kuo A."/>
            <person name="Liang C."/>
            <person name="Lipzen A."/>
            <person name="Lutzoni F."/>
            <person name="Magnuson J."/>
            <person name="Mondo S."/>
            <person name="Nolan M."/>
            <person name="Ohm R."/>
            <person name="Pangilinan J."/>
            <person name="Park H.-J."/>
            <person name="Ramirez L."/>
            <person name="Alfaro M."/>
            <person name="Sun H."/>
            <person name="Tritt A."/>
            <person name="Yoshinaga Y."/>
            <person name="Zwiers L.-H."/>
            <person name="Turgeon B."/>
            <person name="Goodwin S."/>
            <person name="Spatafora J."/>
            <person name="Crous P."/>
            <person name="Grigoriev I."/>
        </authorList>
    </citation>
    <scope>NUCLEOTIDE SEQUENCE</scope>
    <source>
        <strain evidence="3">Tuck. ex Michener</strain>
    </source>
</reference>
<evidence type="ECO:0000256" key="1">
    <source>
        <dbReference type="ARBA" id="ARBA00006484"/>
    </source>
</evidence>
<dbReference type="EMBL" id="ML991828">
    <property type="protein sequence ID" value="KAF2231312.1"/>
    <property type="molecule type" value="Genomic_DNA"/>
</dbReference>
<dbReference type="InterPro" id="IPR020904">
    <property type="entry name" value="Sc_DH/Rdtase_CS"/>
</dbReference>
<comment type="similarity">
    <text evidence="1">Belongs to the short-chain dehydrogenases/reductases (SDR) family.</text>
</comment>
<dbReference type="GO" id="GO:0016616">
    <property type="term" value="F:oxidoreductase activity, acting on the CH-OH group of donors, NAD or NADP as acceptor"/>
    <property type="evidence" value="ECO:0007669"/>
    <property type="project" value="TreeGrafter"/>
</dbReference>
<dbReference type="SUPFAM" id="SSF51735">
    <property type="entry name" value="NAD(P)-binding Rossmann-fold domains"/>
    <property type="match status" value="1"/>
</dbReference>
<dbReference type="NCBIfam" id="NF005559">
    <property type="entry name" value="PRK07231.1"/>
    <property type="match status" value="1"/>
</dbReference>
<evidence type="ECO:0000313" key="3">
    <source>
        <dbReference type="EMBL" id="KAF2231312.1"/>
    </source>
</evidence>
<dbReference type="PANTHER" id="PTHR42760">
    <property type="entry name" value="SHORT-CHAIN DEHYDROGENASES/REDUCTASES FAMILY MEMBER"/>
    <property type="match status" value="1"/>
</dbReference>
<dbReference type="FunFam" id="3.40.50.720:FF:000084">
    <property type="entry name" value="Short-chain dehydrogenase reductase"/>
    <property type="match status" value="1"/>
</dbReference>
<dbReference type="InterPro" id="IPR036291">
    <property type="entry name" value="NAD(P)-bd_dom_sf"/>
</dbReference>
<protein>
    <submittedName>
        <fullName evidence="3">Gluconate 5-dehydrogenase</fullName>
    </submittedName>
</protein>